<keyword evidence="2" id="KW-1185">Reference proteome</keyword>
<accession>A0A251SZ20</accession>
<proteinExistence type="predicted"/>
<evidence type="ECO:0000313" key="2">
    <source>
        <dbReference type="Proteomes" id="UP000215914"/>
    </source>
</evidence>
<name>A0A251SZ20_HELAN</name>
<protein>
    <submittedName>
        <fullName evidence="1">Uncharacterized protein</fullName>
    </submittedName>
</protein>
<gene>
    <name evidence="1" type="ORF">HannXRQ_Chr12g0358631</name>
</gene>
<sequence>MKDEKKKIFTYFSLLSYLITYFPKPKKHLHISLFFRKYPITLLIIHCIIKRHNQTLHNTNFSSSSGRRQILLPLNLSVCSILPGTSEMEQIFGDNKVMEEGLVKLILQLHFVDPDEDLVN</sequence>
<dbReference type="InParanoid" id="A0A251SZ20"/>
<reference evidence="2" key="1">
    <citation type="journal article" date="2017" name="Nature">
        <title>The sunflower genome provides insights into oil metabolism, flowering and Asterid evolution.</title>
        <authorList>
            <person name="Badouin H."/>
            <person name="Gouzy J."/>
            <person name="Grassa C.J."/>
            <person name="Murat F."/>
            <person name="Staton S.E."/>
            <person name="Cottret L."/>
            <person name="Lelandais-Briere C."/>
            <person name="Owens G.L."/>
            <person name="Carrere S."/>
            <person name="Mayjonade B."/>
            <person name="Legrand L."/>
            <person name="Gill N."/>
            <person name="Kane N.C."/>
            <person name="Bowers J.E."/>
            <person name="Hubner S."/>
            <person name="Bellec A."/>
            <person name="Berard A."/>
            <person name="Berges H."/>
            <person name="Blanchet N."/>
            <person name="Boniface M.C."/>
            <person name="Brunel D."/>
            <person name="Catrice O."/>
            <person name="Chaidir N."/>
            <person name="Claudel C."/>
            <person name="Donnadieu C."/>
            <person name="Faraut T."/>
            <person name="Fievet G."/>
            <person name="Helmstetter N."/>
            <person name="King M."/>
            <person name="Knapp S.J."/>
            <person name="Lai Z."/>
            <person name="Le Paslier M.C."/>
            <person name="Lippi Y."/>
            <person name="Lorenzon L."/>
            <person name="Mandel J.R."/>
            <person name="Marage G."/>
            <person name="Marchand G."/>
            <person name="Marquand E."/>
            <person name="Bret-Mestries E."/>
            <person name="Morien E."/>
            <person name="Nambeesan S."/>
            <person name="Nguyen T."/>
            <person name="Pegot-Espagnet P."/>
            <person name="Pouilly N."/>
            <person name="Raftis F."/>
            <person name="Sallet E."/>
            <person name="Schiex T."/>
            <person name="Thomas J."/>
            <person name="Vandecasteele C."/>
            <person name="Vares D."/>
            <person name="Vear F."/>
            <person name="Vautrin S."/>
            <person name="Crespi M."/>
            <person name="Mangin B."/>
            <person name="Burke J.M."/>
            <person name="Salse J."/>
            <person name="Munos S."/>
            <person name="Vincourt P."/>
            <person name="Rieseberg L.H."/>
            <person name="Langlade N.B."/>
        </authorList>
    </citation>
    <scope>NUCLEOTIDE SEQUENCE [LARGE SCALE GENOMIC DNA]</scope>
    <source>
        <strain evidence="2">cv. SF193</strain>
    </source>
</reference>
<dbReference type="EMBL" id="CM007901">
    <property type="protein sequence ID" value="OTG04105.1"/>
    <property type="molecule type" value="Genomic_DNA"/>
</dbReference>
<dbReference type="AlphaFoldDB" id="A0A251SZ20"/>
<dbReference type="Proteomes" id="UP000215914">
    <property type="component" value="Chromosome 12"/>
</dbReference>
<evidence type="ECO:0000313" key="1">
    <source>
        <dbReference type="EMBL" id="OTG04105.1"/>
    </source>
</evidence>
<organism evidence="1 2">
    <name type="scientific">Helianthus annuus</name>
    <name type="common">Common sunflower</name>
    <dbReference type="NCBI Taxonomy" id="4232"/>
    <lineage>
        <taxon>Eukaryota</taxon>
        <taxon>Viridiplantae</taxon>
        <taxon>Streptophyta</taxon>
        <taxon>Embryophyta</taxon>
        <taxon>Tracheophyta</taxon>
        <taxon>Spermatophyta</taxon>
        <taxon>Magnoliopsida</taxon>
        <taxon>eudicotyledons</taxon>
        <taxon>Gunneridae</taxon>
        <taxon>Pentapetalae</taxon>
        <taxon>asterids</taxon>
        <taxon>campanulids</taxon>
        <taxon>Asterales</taxon>
        <taxon>Asteraceae</taxon>
        <taxon>Asteroideae</taxon>
        <taxon>Heliantheae alliance</taxon>
        <taxon>Heliantheae</taxon>
        <taxon>Helianthus</taxon>
    </lineage>
</organism>